<organism evidence="1 2">
    <name type="scientific">Sulfurospirillum tamanense</name>
    <dbReference type="NCBI Taxonomy" id="2813362"/>
    <lineage>
        <taxon>Bacteria</taxon>
        <taxon>Pseudomonadati</taxon>
        <taxon>Campylobacterota</taxon>
        <taxon>Epsilonproteobacteria</taxon>
        <taxon>Campylobacterales</taxon>
        <taxon>Sulfurospirillaceae</taxon>
        <taxon>Sulfurospirillum</taxon>
    </lineage>
</organism>
<keyword evidence="2" id="KW-1185">Reference proteome</keyword>
<dbReference type="Proteomes" id="UP000703590">
    <property type="component" value="Unassembled WGS sequence"/>
</dbReference>
<dbReference type="EMBL" id="JAFHKK010000036">
    <property type="protein sequence ID" value="MBN2965409.1"/>
    <property type="molecule type" value="Genomic_DNA"/>
</dbReference>
<sequence>MTCVKDTPLGSMSDELAKQIIYQLTRFRAEVPIEPLNEMHACAYIYGAIASLARFYGCGRCETFVLACRYFVENLGIPIEEVGECVIRVKLTPQKTVQQWRKEGAHALRAWCTATSHA</sequence>
<comment type="caution">
    <text evidence="1">The sequence shown here is derived from an EMBL/GenBank/DDBJ whole genome shotgun (WGS) entry which is preliminary data.</text>
</comment>
<evidence type="ECO:0008006" key="3">
    <source>
        <dbReference type="Google" id="ProtNLM"/>
    </source>
</evidence>
<reference evidence="1 2" key="3">
    <citation type="submission" date="2021-02" db="EMBL/GenBank/DDBJ databases">
        <authorList>
            <person name="Merkel A.Y."/>
        </authorList>
    </citation>
    <scope>NUCLEOTIDE SEQUENCE [LARGE SCALE GENOMIC DNA]</scope>
    <source>
        <strain evidence="1 2">T05b</strain>
    </source>
</reference>
<dbReference type="RefSeq" id="WP_205459970.1">
    <property type="nucleotide sequence ID" value="NZ_JAFHKK010000036.1"/>
</dbReference>
<proteinExistence type="predicted"/>
<protein>
    <recommendedName>
        <fullName evidence="3">Transposase</fullName>
    </recommendedName>
</protein>
<reference evidence="2" key="1">
    <citation type="submission" date="2021-02" db="EMBL/GenBank/DDBJ databases">
        <title>Sulfurospirillum tamanensis sp. nov.</title>
        <authorList>
            <person name="Merkel A.Y."/>
        </authorList>
    </citation>
    <scope>NUCLEOTIDE SEQUENCE [LARGE SCALE GENOMIC DNA]</scope>
    <source>
        <strain evidence="2">T05b</strain>
    </source>
</reference>
<name>A0ABS2WW13_9BACT</name>
<gene>
    <name evidence="1" type="ORF">JWV37_11505</name>
</gene>
<reference evidence="1 2" key="2">
    <citation type="submission" date="2021-02" db="EMBL/GenBank/DDBJ databases">
        <title>Sulfurospirillum tamanensis sp. nov.</title>
        <authorList>
            <person name="Frolova A."/>
            <person name="Merkel A."/>
            <person name="Slobodkin A."/>
        </authorList>
    </citation>
    <scope>NUCLEOTIDE SEQUENCE [LARGE SCALE GENOMIC DNA]</scope>
    <source>
        <strain evidence="1 2">T05b</strain>
    </source>
</reference>
<evidence type="ECO:0000313" key="2">
    <source>
        <dbReference type="Proteomes" id="UP000703590"/>
    </source>
</evidence>
<evidence type="ECO:0000313" key="1">
    <source>
        <dbReference type="EMBL" id="MBN2965409.1"/>
    </source>
</evidence>
<accession>A0ABS2WW13</accession>